<keyword evidence="2" id="KW-1185">Reference proteome</keyword>
<proteinExistence type="predicted"/>
<reference evidence="1 2" key="1">
    <citation type="journal article" date="2019" name="Int. J. Syst. Evol. Microbiol.">
        <title>The Global Catalogue of Microorganisms (GCM) 10K type strain sequencing project: providing services to taxonomists for standard genome sequencing and annotation.</title>
        <authorList>
            <consortium name="The Broad Institute Genomics Platform"/>
            <consortium name="The Broad Institute Genome Sequencing Center for Infectious Disease"/>
            <person name="Wu L."/>
            <person name="Ma J."/>
        </authorList>
    </citation>
    <scope>NUCLEOTIDE SEQUENCE [LARGE SCALE GENOMIC DNA]</scope>
    <source>
        <strain evidence="1 2">JCM 14901</strain>
    </source>
</reference>
<accession>A0ABN2R2K4</accession>
<gene>
    <name evidence="1" type="ORF">GCM10009776_26400</name>
</gene>
<dbReference type="RefSeq" id="WP_344095382.1">
    <property type="nucleotide sequence ID" value="NZ_BAAAOG010000005.1"/>
</dbReference>
<protein>
    <recommendedName>
        <fullName evidence="3">Lipoprotein</fullName>
    </recommendedName>
</protein>
<evidence type="ECO:0000313" key="2">
    <source>
        <dbReference type="Proteomes" id="UP001499933"/>
    </source>
</evidence>
<organism evidence="1 2">
    <name type="scientific">Microbacterium deminutum</name>
    <dbReference type="NCBI Taxonomy" id="344164"/>
    <lineage>
        <taxon>Bacteria</taxon>
        <taxon>Bacillati</taxon>
        <taxon>Actinomycetota</taxon>
        <taxon>Actinomycetes</taxon>
        <taxon>Micrococcales</taxon>
        <taxon>Microbacteriaceae</taxon>
        <taxon>Microbacterium</taxon>
    </lineage>
</organism>
<comment type="caution">
    <text evidence="1">The sequence shown here is derived from an EMBL/GenBank/DDBJ whole genome shotgun (WGS) entry which is preliminary data.</text>
</comment>
<evidence type="ECO:0000313" key="1">
    <source>
        <dbReference type="EMBL" id="GAA1962450.1"/>
    </source>
</evidence>
<evidence type="ECO:0008006" key="3">
    <source>
        <dbReference type="Google" id="ProtNLM"/>
    </source>
</evidence>
<dbReference type="PROSITE" id="PS51257">
    <property type="entry name" value="PROKAR_LIPOPROTEIN"/>
    <property type="match status" value="1"/>
</dbReference>
<name>A0ABN2R2K4_9MICO</name>
<dbReference type="Proteomes" id="UP001499933">
    <property type="component" value="Unassembled WGS sequence"/>
</dbReference>
<dbReference type="EMBL" id="BAAAOG010000005">
    <property type="protein sequence ID" value="GAA1962450.1"/>
    <property type="molecule type" value="Genomic_DNA"/>
</dbReference>
<sequence>MSPKSAAVSGSQAFALRWLGTAAALALVLPTVVGCDVSNASGRAQEGLNAEPGIVCAMAIPDPAGRQTWAPPLALVGRWQSARGVAWYLEISLSGRFSFEADQRVVDAGVVTVAGDELTFSSYQGGRPRSYHWSTTAGPARTLHLDGVAWIATAGCLSPLQENVR</sequence>